<evidence type="ECO:0000313" key="2">
    <source>
        <dbReference type="EMBL" id="PLW41601.1"/>
    </source>
</evidence>
<proteinExistence type="predicted"/>
<comment type="caution">
    <text evidence="2">The sequence shown here is derived from an EMBL/GenBank/DDBJ whole genome shotgun (WGS) entry which is preliminary data.</text>
</comment>
<name>A0A2N5UUZ8_9BASI</name>
<dbReference type="AlphaFoldDB" id="A0A2N5UUZ8"/>
<protein>
    <submittedName>
        <fullName evidence="2">Uncharacterized protein</fullName>
    </submittedName>
</protein>
<dbReference type="Proteomes" id="UP000235388">
    <property type="component" value="Unassembled WGS sequence"/>
</dbReference>
<evidence type="ECO:0000313" key="3">
    <source>
        <dbReference type="Proteomes" id="UP000235388"/>
    </source>
</evidence>
<reference evidence="2 3" key="1">
    <citation type="submission" date="2017-11" db="EMBL/GenBank/DDBJ databases">
        <title>De novo assembly and phasing of dikaryotic genomes from two isolates of Puccinia coronata f. sp. avenae, the causal agent of oat crown rust.</title>
        <authorList>
            <person name="Miller M.E."/>
            <person name="Zhang Y."/>
            <person name="Omidvar V."/>
            <person name="Sperschneider J."/>
            <person name="Schwessinger B."/>
            <person name="Raley C."/>
            <person name="Palmer J.M."/>
            <person name="Garnica D."/>
            <person name="Upadhyaya N."/>
            <person name="Rathjen J."/>
            <person name="Taylor J.M."/>
            <person name="Park R.F."/>
            <person name="Dodds P.N."/>
            <person name="Hirsch C.D."/>
            <person name="Kianian S.F."/>
            <person name="Figueroa M."/>
        </authorList>
    </citation>
    <scope>NUCLEOTIDE SEQUENCE [LARGE SCALE GENOMIC DNA]</scope>
    <source>
        <strain evidence="2">12NC29</strain>
    </source>
</reference>
<evidence type="ECO:0000256" key="1">
    <source>
        <dbReference type="SAM" id="MobiDB-lite"/>
    </source>
</evidence>
<keyword evidence="3" id="KW-1185">Reference proteome</keyword>
<accession>A0A2N5UUZ8</accession>
<feature type="region of interest" description="Disordered" evidence="1">
    <location>
        <begin position="1"/>
        <end position="37"/>
    </location>
</feature>
<dbReference type="EMBL" id="PGCJ01000167">
    <property type="protein sequence ID" value="PLW41601.1"/>
    <property type="molecule type" value="Genomic_DNA"/>
</dbReference>
<gene>
    <name evidence="2" type="ORF">PCANC_17435</name>
</gene>
<feature type="compositionally biased region" description="Basic and acidic residues" evidence="1">
    <location>
        <begin position="15"/>
        <end position="30"/>
    </location>
</feature>
<sequence>MHRRVGQTHQTCKSDGAHSSDLHSLDEPARQVDMSGSLSDQMTCRTCLPDLWELVGQARPIYGRPVLSD</sequence>
<organism evidence="2 3">
    <name type="scientific">Puccinia coronata f. sp. avenae</name>
    <dbReference type="NCBI Taxonomy" id="200324"/>
    <lineage>
        <taxon>Eukaryota</taxon>
        <taxon>Fungi</taxon>
        <taxon>Dikarya</taxon>
        <taxon>Basidiomycota</taxon>
        <taxon>Pucciniomycotina</taxon>
        <taxon>Pucciniomycetes</taxon>
        <taxon>Pucciniales</taxon>
        <taxon>Pucciniaceae</taxon>
        <taxon>Puccinia</taxon>
    </lineage>
</organism>